<dbReference type="RefSeq" id="WP_006157106.1">
    <property type="nucleotide sequence ID" value="NZ_AHJE01000016.1"/>
</dbReference>
<dbReference type="GO" id="GO:0030973">
    <property type="term" value="F:molybdate ion binding"/>
    <property type="evidence" value="ECO:0007669"/>
    <property type="project" value="TreeGrafter"/>
</dbReference>
<dbReference type="OrthoDB" id="8216219at2"/>
<comment type="caution">
    <text evidence="1">The sequence shown here is derived from an EMBL/GenBank/DDBJ whole genome shotgun (WGS) entry which is preliminary data.</text>
</comment>
<evidence type="ECO:0008006" key="3">
    <source>
        <dbReference type="Google" id="ProtNLM"/>
    </source>
</evidence>
<evidence type="ECO:0000313" key="2">
    <source>
        <dbReference type="Proteomes" id="UP000005808"/>
    </source>
</evidence>
<dbReference type="EMBL" id="AHJE01000016">
    <property type="protein sequence ID" value="EHP43773.1"/>
    <property type="molecule type" value="Genomic_DNA"/>
</dbReference>
<dbReference type="Proteomes" id="UP000005808">
    <property type="component" value="Unassembled WGS sequence"/>
</dbReference>
<evidence type="ECO:0000313" key="1">
    <source>
        <dbReference type="EMBL" id="EHP43773.1"/>
    </source>
</evidence>
<dbReference type="PANTHER" id="PTHR30632:SF11">
    <property type="entry name" value="BLR4797 PROTEIN"/>
    <property type="match status" value="1"/>
</dbReference>
<protein>
    <recommendedName>
        <fullName evidence="3">ABC transporter substrate-binding protein</fullName>
    </recommendedName>
</protein>
<organism evidence="1 2">
    <name type="scientific">Cupriavidus basilensis OR16</name>
    <dbReference type="NCBI Taxonomy" id="1127483"/>
    <lineage>
        <taxon>Bacteria</taxon>
        <taxon>Pseudomonadati</taxon>
        <taxon>Pseudomonadota</taxon>
        <taxon>Betaproteobacteria</taxon>
        <taxon>Burkholderiales</taxon>
        <taxon>Burkholderiaceae</taxon>
        <taxon>Cupriavidus</taxon>
    </lineage>
</organism>
<dbReference type="PANTHER" id="PTHR30632">
    <property type="entry name" value="MOLYBDATE-BINDING PERIPLASMIC PROTEIN"/>
    <property type="match status" value="1"/>
</dbReference>
<dbReference type="Gene3D" id="3.40.190.10">
    <property type="entry name" value="Periplasmic binding protein-like II"/>
    <property type="match status" value="1"/>
</dbReference>
<proteinExistence type="predicted"/>
<accession>H1S0V7</accession>
<dbReference type="Pfam" id="PF13531">
    <property type="entry name" value="SBP_bac_11"/>
    <property type="match status" value="1"/>
</dbReference>
<reference evidence="1 2" key="1">
    <citation type="journal article" date="2012" name="J. Bacteriol.">
        <title>De Novo Genome Project of Cupriavidus basilensis OR16.</title>
        <authorList>
            <person name="Cserhati M."/>
            <person name="Kriszt B."/>
            <person name="Szoboszlay S."/>
            <person name="Toth A."/>
            <person name="Szabo I."/>
            <person name="Tancsics A."/>
            <person name="Nagy I."/>
            <person name="Horvath B."/>
            <person name="Nagy I."/>
            <person name="Kukolya J."/>
        </authorList>
    </citation>
    <scope>NUCLEOTIDE SEQUENCE [LARGE SCALE GENOMIC DNA]</scope>
    <source>
        <strain evidence="1 2">OR16</strain>
    </source>
</reference>
<dbReference type="SUPFAM" id="SSF53850">
    <property type="entry name" value="Periplasmic binding protein-like II"/>
    <property type="match status" value="1"/>
</dbReference>
<dbReference type="AlphaFoldDB" id="H1S0V7"/>
<dbReference type="InterPro" id="IPR050682">
    <property type="entry name" value="ModA/WtpA"/>
</dbReference>
<dbReference type="GO" id="GO:0015689">
    <property type="term" value="P:molybdate ion transport"/>
    <property type="evidence" value="ECO:0007669"/>
    <property type="project" value="TreeGrafter"/>
</dbReference>
<gene>
    <name evidence="1" type="ORF">OR16_06744</name>
</gene>
<name>H1S0V7_9BURK</name>
<sequence length="215" mass="23272">MTAGGAPEPAIIGKKESGMLKDVFSALARFAALVFLTQAALAASAEIKVLSTPTLKTSLEALAPQFELASGHKLVFKFEGVAPLKRQIEAGEPFDVAILLPAMIDDLTMQGKIAAGTRRDIARTAVGVAIQAGAPRPDVSTRYQYLSPMDWTDLHRNEHGHRASGLDVVGHPVLQRGVCSQSESFYRRVLHLIKMRAAITWSFCLVDSINERLHG</sequence>